<accession>Q7MWP9</accession>
<feature type="domain" description="AAA" evidence="1">
    <location>
        <begin position="36"/>
        <end position="160"/>
    </location>
</feature>
<sequence length="398" mass="46871">MRYPIMNNFFKIHDNLLRNLSPSLRRGLMDEIDWNDRLIGIKGARGMGKTTFLLDYARENFGIGNRKCLYINLNQLYFTTESLVNFAGEFVKQGGEVLLLDQVFKYPNWSIELRQCMELYPDLRIVFTGSTVMRLKEENPELNGLVTSYVLNGFSFREFLNLKTGLSLQPYSFDEIVSNHEQIAPRILEQVNPLDWFQDYLHHGYYPIFLEDKNYSESLLKTLNMTLEVDVLFIRQIEQRFLHKLRKLLYLLGQRAPGSLNISSIAKEVDTSRTTITNYLKYLSEARLIKELHREEETGAKKPAMIYLDNTNVGYVIQPEPLNYIDVLKTFFLNQVKSRNEVCLGSRSQIAFCVNRQYQFCIDEKMSRRYRPDRYYAIQNMRSGTRNMIPLWLFGFLY</sequence>
<dbReference type="Proteomes" id="UP000000588">
    <property type="component" value="Chromosome"/>
</dbReference>
<dbReference type="HOGENOM" id="CLU_058017_0_0_10"/>
<dbReference type="EMBL" id="AE015924">
    <property type="protein sequence ID" value="AAQ65739.1"/>
    <property type="molecule type" value="Genomic_DNA"/>
</dbReference>
<dbReference type="InterPro" id="IPR027417">
    <property type="entry name" value="P-loop_NTPase"/>
</dbReference>
<organism evidence="2 3">
    <name type="scientific">Porphyromonas gingivalis (strain ATCC BAA-308 / W83)</name>
    <dbReference type="NCBI Taxonomy" id="242619"/>
    <lineage>
        <taxon>Bacteria</taxon>
        <taxon>Pseudomonadati</taxon>
        <taxon>Bacteroidota</taxon>
        <taxon>Bacteroidia</taxon>
        <taxon>Bacteroidales</taxon>
        <taxon>Porphyromonadaceae</taxon>
        <taxon>Porphyromonas</taxon>
    </lineage>
</organism>
<dbReference type="InterPro" id="IPR036388">
    <property type="entry name" value="WH-like_DNA-bd_sf"/>
</dbReference>
<dbReference type="AlphaFoldDB" id="Q7MWP9"/>
<proteinExistence type="predicted"/>
<dbReference type="SUPFAM" id="SSF52540">
    <property type="entry name" value="P-loop containing nucleoside triphosphate hydrolases"/>
    <property type="match status" value="1"/>
</dbReference>
<dbReference type="EnsemblBacteria" id="AAQ65739">
    <property type="protein sequence ID" value="AAQ65739"/>
    <property type="gene ID" value="PG_0547"/>
</dbReference>
<protein>
    <recommendedName>
        <fullName evidence="1">AAA domain-containing protein</fullName>
    </recommendedName>
</protein>
<dbReference type="KEGG" id="pgi:PG_0547"/>
<evidence type="ECO:0000259" key="1">
    <source>
        <dbReference type="Pfam" id="PF13173"/>
    </source>
</evidence>
<dbReference type="STRING" id="242619.PG_0547"/>
<dbReference type="Pfam" id="PF13173">
    <property type="entry name" value="AAA_14"/>
    <property type="match status" value="1"/>
</dbReference>
<dbReference type="Gene3D" id="1.10.10.10">
    <property type="entry name" value="Winged helix-like DNA-binding domain superfamily/Winged helix DNA-binding domain"/>
    <property type="match status" value="1"/>
</dbReference>
<dbReference type="InterPro" id="IPR041682">
    <property type="entry name" value="AAA_14"/>
</dbReference>
<dbReference type="PANTHER" id="PTHR42990">
    <property type="entry name" value="ATPASE"/>
    <property type="match status" value="1"/>
</dbReference>
<keyword evidence="3" id="KW-1185">Reference proteome</keyword>
<dbReference type="SUPFAM" id="SSF46785">
    <property type="entry name" value="Winged helix' DNA-binding domain"/>
    <property type="match status" value="1"/>
</dbReference>
<dbReference type="PANTHER" id="PTHR42990:SF1">
    <property type="entry name" value="AAA+ ATPASE DOMAIN-CONTAINING PROTEIN"/>
    <property type="match status" value="1"/>
</dbReference>
<name>Q7MWP9_PORGI</name>
<dbReference type="InterPro" id="IPR036390">
    <property type="entry name" value="WH_DNA-bd_sf"/>
</dbReference>
<dbReference type="eggNOG" id="COG1373">
    <property type="taxonomic scope" value="Bacteria"/>
</dbReference>
<reference evidence="2 3" key="1">
    <citation type="journal article" date="2003" name="J. Bacteriol.">
        <title>Complete genome sequence of the oral pathogenic bacterium Porphyromonas gingivalis strain W83.</title>
        <authorList>
            <person name="Nelson K."/>
            <person name="Fleishmann R."/>
            <person name="DeBoy R."/>
            <person name="Paulsen I."/>
            <person name="Fouts D."/>
            <person name="Eisen J."/>
            <person name="Daugherty S."/>
            <person name="Dodson R."/>
            <person name="Durkin A."/>
            <person name="Gwinn M."/>
            <person name="Haft D."/>
            <person name="Kolonay J."/>
            <person name="Nelson W."/>
            <person name="White O."/>
            <person name="Mason T."/>
            <person name="Tallon L."/>
            <person name="Gray J."/>
            <person name="Granger D."/>
            <person name="Tettelin H."/>
            <person name="Dong H."/>
            <person name="Galvin J."/>
            <person name="Duncan M."/>
            <person name="Dewhirst F."/>
            <person name="Fraser C."/>
        </authorList>
    </citation>
    <scope>NUCLEOTIDE SEQUENCE [LARGE SCALE GENOMIC DNA]</scope>
    <source>
        <strain evidence="3">ATCC BAA-308 / W83</strain>
    </source>
</reference>
<evidence type="ECO:0000313" key="3">
    <source>
        <dbReference type="Proteomes" id="UP000000588"/>
    </source>
</evidence>
<evidence type="ECO:0000313" key="2">
    <source>
        <dbReference type="EMBL" id="AAQ65739.1"/>
    </source>
</evidence>
<gene>
    <name evidence="2" type="ordered locus">PG_0547</name>
</gene>